<accession>A0A6J4M534</accession>
<dbReference type="EMBL" id="CADCUI010000034">
    <property type="protein sequence ID" value="CAA9349111.1"/>
    <property type="molecule type" value="Genomic_DNA"/>
</dbReference>
<dbReference type="AlphaFoldDB" id="A0A6J4M534"/>
<evidence type="ECO:0000313" key="1">
    <source>
        <dbReference type="EMBL" id="CAA9349111.1"/>
    </source>
</evidence>
<sequence>MDPACVIAEGRYALVPVDQPHAELWVRPMTDCGGPHRMPPGYREEYRGPDFFARTKYGDPLPPGEYIAVLDIRGLSQRLEYPVTVTP</sequence>
<protein>
    <submittedName>
        <fullName evidence="1">Uncharacterized protein</fullName>
    </submittedName>
</protein>
<proteinExistence type="predicted"/>
<gene>
    <name evidence="1" type="ORF">AVDCRST_MAG34-1640</name>
</gene>
<name>A0A6J4M534_9ACTN</name>
<reference evidence="1" key="1">
    <citation type="submission" date="2020-02" db="EMBL/GenBank/DDBJ databases">
        <authorList>
            <person name="Meier V. D."/>
        </authorList>
    </citation>
    <scope>NUCLEOTIDE SEQUENCE</scope>
    <source>
        <strain evidence="1">AVDCRST_MAG34</strain>
    </source>
</reference>
<organism evidence="1">
    <name type="scientific">uncultured Nocardioidaceae bacterium</name>
    <dbReference type="NCBI Taxonomy" id="253824"/>
    <lineage>
        <taxon>Bacteria</taxon>
        <taxon>Bacillati</taxon>
        <taxon>Actinomycetota</taxon>
        <taxon>Actinomycetes</taxon>
        <taxon>Propionibacteriales</taxon>
        <taxon>Nocardioidaceae</taxon>
        <taxon>environmental samples</taxon>
    </lineage>
</organism>